<accession>A0ACC0WBI9</accession>
<reference evidence="1 2" key="1">
    <citation type="journal article" date="2022" name="bioRxiv">
        <title>The genome of the oomycete Peronosclerospora sorghi, a cosmopolitan pathogen of maize and sorghum, is inflated with dispersed pseudogenes.</title>
        <authorList>
            <person name="Fletcher K."/>
            <person name="Martin F."/>
            <person name="Isakeit T."/>
            <person name="Cavanaugh K."/>
            <person name="Magill C."/>
            <person name="Michelmore R."/>
        </authorList>
    </citation>
    <scope>NUCLEOTIDE SEQUENCE [LARGE SCALE GENOMIC DNA]</scope>
    <source>
        <strain evidence="1">P6</strain>
    </source>
</reference>
<organism evidence="1 2">
    <name type="scientific">Peronosclerospora sorghi</name>
    <dbReference type="NCBI Taxonomy" id="230839"/>
    <lineage>
        <taxon>Eukaryota</taxon>
        <taxon>Sar</taxon>
        <taxon>Stramenopiles</taxon>
        <taxon>Oomycota</taxon>
        <taxon>Peronosporomycetes</taxon>
        <taxon>Peronosporales</taxon>
        <taxon>Peronosporaceae</taxon>
        <taxon>Peronosclerospora</taxon>
    </lineage>
</organism>
<evidence type="ECO:0000313" key="1">
    <source>
        <dbReference type="EMBL" id="KAI9915066.1"/>
    </source>
</evidence>
<dbReference type="EMBL" id="CM047582">
    <property type="protein sequence ID" value="KAI9915066.1"/>
    <property type="molecule type" value="Genomic_DNA"/>
</dbReference>
<sequence>MKDVSVIRALYKLHETRESDQANKTLNDAPKPVTKPSKALPRKFKQDLAVKLKQVRKSASNFT</sequence>
<comment type="caution">
    <text evidence="1">The sequence shown here is derived from an EMBL/GenBank/DDBJ whole genome shotgun (WGS) entry which is preliminary data.</text>
</comment>
<protein>
    <submittedName>
        <fullName evidence="1">Uncharacterized protein</fullName>
    </submittedName>
</protein>
<evidence type="ECO:0000313" key="2">
    <source>
        <dbReference type="Proteomes" id="UP001163321"/>
    </source>
</evidence>
<name>A0ACC0WBI9_9STRA</name>
<keyword evidence="2" id="KW-1185">Reference proteome</keyword>
<proteinExistence type="predicted"/>
<dbReference type="Proteomes" id="UP001163321">
    <property type="component" value="Chromosome 3"/>
</dbReference>
<gene>
    <name evidence="1" type="ORF">PsorP6_008622</name>
</gene>